<keyword evidence="1" id="KW-0496">Mitochondrion</keyword>
<organism evidence="1">
    <name type="scientific">Populus alba</name>
    <name type="common">White poplar</name>
    <dbReference type="NCBI Taxonomy" id="43335"/>
    <lineage>
        <taxon>Eukaryota</taxon>
        <taxon>Viridiplantae</taxon>
        <taxon>Streptophyta</taxon>
        <taxon>Embryophyta</taxon>
        <taxon>Tracheophyta</taxon>
        <taxon>Spermatophyta</taxon>
        <taxon>Magnoliopsida</taxon>
        <taxon>eudicotyledons</taxon>
        <taxon>Gunneridae</taxon>
        <taxon>Pentapetalae</taxon>
        <taxon>rosids</taxon>
        <taxon>fabids</taxon>
        <taxon>Malpighiales</taxon>
        <taxon>Salicaceae</taxon>
        <taxon>Saliceae</taxon>
        <taxon>Populus</taxon>
    </lineage>
</organism>
<proteinExistence type="predicted"/>
<accession>A0A4U5Q2F3</accession>
<comment type="caution">
    <text evidence="1">The sequence shown here is derived from an EMBL/GenBank/DDBJ whole genome shotgun (WGS) entry which is preliminary data.</text>
</comment>
<dbReference type="EMBL" id="RCHU01000534">
    <property type="protein sequence ID" value="TKS02727.1"/>
    <property type="molecule type" value="Genomic_DNA"/>
</dbReference>
<sequence length="115" mass="13090">MGRNRFKPTATFLNGYPLSSELLDWLKGKLYKAFSTRLRIVKERIVALSCLNESTFVDGCFFGIILSIFRTTGSTTPAFSLLNQWNPKVTRPFKLFCPSHLKPFISESGDSRCFI</sequence>
<dbReference type="AlphaFoldDB" id="A0A4U5Q2F3"/>
<geneLocation type="mitochondrion" evidence="1"/>
<protein>
    <submittedName>
        <fullName evidence="1">Uncharacterized protein</fullName>
    </submittedName>
</protein>
<reference evidence="1" key="1">
    <citation type="submission" date="2018-10" db="EMBL/GenBank/DDBJ databases">
        <title>Population genomic analysis revealed the cold adaptation of white poplar.</title>
        <authorList>
            <person name="Liu Y.-J."/>
        </authorList>
    </citation>
    <scope>NUCLEOTIDE SEQUENCE [LARGE SCALE GENOMIC DNA]</scope>
    <source>
        <strain evidence="1">PAL-ZL1</strain>
    </source>
</reference>
<gene>
    <name evidence="1" type="ORF">D5086_0000161280</name>
</gene>
<evidence type="ECO:0000313" key="1">
    <source>
        <dbReference type="EMBL" id="TKS02727.1"/>
    </source>
</evidence>
<name>A0A4U5Q2F3_POPAL</name>